<dbReference type="Gene3D" id="1.10.10.2220">
    <property type="match status" value="1"/>
</dbReference>
<dbReference type="PANTHER" id="PTHR43788:SF6">
    <property type="entry name" value="DNA HELICASE B"/>
    <property type="match status" value="1"/>
</dbReference>
<dbReference type="Pfam" id="PF23139">
    <property type="entry name" value="OB_YrrC"/>
    <property type="match status" value="1"/>
</dbReference>
<evidence type="ECO:0000259" key="4">
    <source>
        <dbReference type="Pfam" id="PF13538"/>
    </source>
</evidence>
<comment type="caution">
    <text evidence="8">The sequence shown here is derived from an EMBL/GenBank/DDBJ whole genome shotgun (WGS) entry which is preliminary data.</text>
</comment>
<dbReference type="GO" id="GO:0005524">
    <property type="term" value="F:ATP binding"/>
    <property type="evidence" value="ECO:0007669"/>
    <property type="project" value="UniProtKB-UniRule"/>
</dbReference>
<dbReference type="Proteomes" id="UP000054099">
    <property type="component" value="Unassembled WGS sequence"/>
</dbReference>
<dbReference type="InterPro" id="IPR006345">
    <property type="entry name" value="RecD2"/>
</dbReference>
<dbReference type="CDD" id="cd17933">
    <property type="entry name" value="DEXSc_RecD-like"/>
    <property type="match status" value="1"/>
</dbReference>
<dbReference type="GO" id="GO:0003677">
    <property type="term" value="F:DNA binding"/>
    <property type="evidence" value="ECO:0007669"/>
    <property type="project" value="UniProtKB-UniRule"/>
</dbReference>
<comment type="function">
    <text evidence="3">DNA-dependent ATPase and ATP-dependent 5'-3' DNA helicase. Has no activity on blunt DNA or DNA with 3'-overhangs, requires at least 10 bases of 5'-ssDNA for helicase activity.</text>
</comment>
<evidence type="ECO:0000259" key="6">
    <source>
        <dbReference type="Pfam" id="PF18335"/>
    </source>
</evidence>
<dbReference type="InterPro" id="IPR050534">
    <property type="entry name" value="Coronavir_polyprotein_1ab"/>
</dbReference>
<dbReference type="RefSeq" id="WP_061972675.1">
    <property type="nucleotide sequence ID" value="NZ_FMAV01000002.1"/>
</dbReference>
<dbReference type="GO" id="GO:0009338">
    <property type="term" value="C:exodeoxyribonuclease V complex"/>
    <property type="evidence" value="ECO:0007669"/>
    <property type="project" value="TreeGrafter"/>
</dbReference>
<dbReference type="AlphaFoldDB" id="A0A0V8J9J7"/>
<comment type="catalytic activity">
    <reaction evidence="3">
        <text>ATP + H2O = ADP + phosphate + H(+)</text>
        <dbReference type="Rhea" id="RHEA:13065"/>
        <dbReference type="ChEBI" id="CHEBI:15377"/>
        <dbReference type="ChEBI" id="CHEBI:15378"/>
        <dbReference type="ChEBI" id="CHEBI:30616"/>
        <dbReference type="ChEBI" id="CHEBI:43474"/>
        <dbReference type="ChEBI" id="CHEBI:456216"/>
        <dbReference type="EC" id="5.6.2.3"/>
    </reaction>
</comment>
<evidence type="ECO:0000259" key="7">
    <source>
        <dbReference type="Pfam" id="PF23139"/>
    </source>
</evidence>
<evidence type="ECO:0000256" key="2">
    <source>
        <dbReference type="ARBA" id="ARBA00022840"/>
    </source>
</evidence>
<keyword evidence="3" id="KW-0378">Hydrolase</keyword>
<dbReference type="Pfam" id="PF13538">
    <property type="entry name" value="UvrD_C_2"/>
    <property type="match status" value="1"/>
</dbReference>
<dbReference type="Pfam" id="PF18335">
    <property type="entry name" value="SH3_13"/>
    <property type="match status" value="1"/>
</dbReference>
<dbReference type="InterPro" id="IPR041451">
    <property type="entry name" value="RecD2_SH13"/>
</dbReference>
<feature type="domain" description="ATP-dependent RecD2 DNA helicase OB-fold" evidence="7">
    <location>
        <begin position="15"/>
        <end position="93"/>
    </location>
</feature>
<evidence type="ECO:0000256" key="3">
    <source>
        <dbReference type="HAMAP-Rule" id="MF_01488"/>
    </source>
</evidence>
<feature type="domain" description="ATP-dependent RecD2 DNA helicase-like helix-hairpin-helix" evidence="5">
    <location>
        <begin position="158"/>
        <end position="249"/>
    </location>
</feature>
<protein>
    <recommendedName>
        <fullName evidence="3">ATP-dependent RecD2 DNA helicase</fullName>
        <ecNumber evidence="3">5.6.2.3</ecNumber>
    </recommendedName>
    <alternativeName>
        <fullName evidence="3">DNA 5'-3' helicase subunit RecD2</fullName>
    </alternativeName>
</protein>
<dbReference type="HAMAP" id="MF_01488">
    <property type="entry name" value="RecD2"/>
    <property type="match status" value="1"/>
</dbReference>
<keyword evidence="2 3" id="KW-0067">ATP-binding</keyword>
<accession>A0A0V8J9J7</accession>
<feature type="domain" description="UvrD-like helicase C-terminal" evidence="4">
    <location>
        <begin position="679"/>
        <end position="726"/>
    </location>
</feature>
<dbReference type="CDD" id="cd18809">
    <property type="entry name" value="SF1_C_RecD"/>
    <property type="match status" value="1"/>
</dbReference>
<dbReference type="Pfam" id="PF14490">
    <property type="entry name" value="HHH_RecD2"/>
    <property type="match status" value="1"/>
</dbReference>
<reference evidence="8 9" key="1">
    <citation type="journal article" date="2014" name="Antonie Van Leeuwenhoek">
        <title>Fictibacillus enclensis sp. nov., isolated from marine sediment.</title>
        <authorList>
            <person name="Dastager S.G."/>
            <person name="Mawlankar R."/>
            <person name="Srinivasan K."/>
            <person name="Tang S.K."/>
            <person name="Lee J.C."/>
            <person name="Ramana V.V."/>
            <person name="Shouche Y.S."/>
        </authorList>
    </citation>
    <scope>NUCLEOTIDE SEQUENCE [LARGE SCALE GENOMIC DNA]</scope>
    <source>
        <strain evidence="8 9">NIO-1003</strain>
    </source>
</reference>
<dbReference type="InterPro" id="IPR027785">
    <property type="entry name" value="UvrD-like_helicase_C"/>
</dbReference>
<evidence type="ECO:0000313" key="8">
    <source>
        <dbReference type="EMBL" id="KSU83814.1"/>
    </source>
</evidence>
<evidence type="ECO:0000259" key="5">
    <source>
        <dbReference type="Pfam" id="PF14490"/>
    </source>
</evidence>
<dbReference type="EMBL" id="LNQN01000002">
    <property type="protein sequence ID" value="KSU83814.1"/>
    <property type="molecule type" value="Genomic_DNA"/>
</dbReference>
<dbReference type="SUPFAM" id="SSF52540">
    <property type="entry name" value="P-loop containing nucleoside triphosphate hydrolases"/>
    <property type="match status" value="1"/>
</dbReference>
<dbReference type="PANTHER" id="PTHR43788">
    <property type="entry name" value="DNA2/NAM7 HELICASE FAMILY MEMBER"/>
    <property type="match status" value="1"/>
</dbReference>
<dbReference type="EC" id="5.6.2.3" evidence="3"/>
<evidence type="ECO:0000313" key="9">
    <source>
        <dbReference type="Proteomes" id="UP000054099"/>
    </source>
</evidence>
<keyword evidence="9" id="KW-1185">Reference proteome</keyword>
<dbReference type="GO" id="GO:0006310">
    <property type="term" value="P:DNA recombination"/>
    <property type="evidence" value="ECO:0007669"/>
    <property type="project" value="InterPro"/>
</dbReference>
<dbReference type="Gene3D" id="2.30.30.940">
    <property type="match status" value="1"/>
</dbReference>
<keyword evidence="1 3" id="KW-0547">Nucleotide-binding</keyword>
<name>A0A0V8J9J7_9BACL</name>
<organism evidence="8 9">
    <name type="scientific">Fictibacillus enclensis</name>
    <dbReference type="NCBI Taxonomy" id="1017270"/>
    <lineage>
        <taxon>Bacteria</taxon>
        <taxon>Bacillati</taxon>
        <taxon>Bacillota</taxon>
        <taxon>Bacilli</taxon>
        <taxon>Bacillales</taxon>
        <taxon>Fictibacillaceae</taxon>
        <taxon>Fictibacillus</taxon>
    </lineage>
</organism>
<dbReference type="InterPro" id="IPR029493">
    <property type="entry name" value="RecD2-like_HHH"/>
</dbReference>
<feature type="domain" description="ATP-dependent RecD2 DNA helicase SH3" evidence="6">
    <location>
        <begin position="592"/>
        <end position="662"/>
    </location>
</feature>
<dbReference type="GO" id="GO:0043139">
    <property type="term" value="F:5'-3' DNA helicase activity"/>
    <property type="evidence" value="ECO:0007669"/>
    <property type="project" value="UniProtKB-UniRule"/>
</dbReference>
<sequence length="766" mass="86586">MDKQSSFDLFDEQAKYVKGTLITTIFFNKENLYTVARIRVHETNEAYDEKEAVITGILPPLYQDDRYIFFGHFKEHPKYGKQYHVTQFRKDIPQTKEGMVQYLSGDLFHGIGKKTAQAIVDHLGENALSSILENPDVLNGIPQLNEEKAKNLYDALVEHQGLEQVMITLNPFGIGPQLSMKIYQTYQEEALHNIQNNPYQLIYDIEGIGFQRADELGRGIGLSYNHPERIRAGCLFVLQERGTDAGHVYLPADFVLDEVKKLLTNGEAPISDSDIFREIEALREDKKMMMEEDRLYLPSLYFSEKGLAESVTGIAGQEEYKEAFPQAEFLKALGELEERLGIQYAPSQKQAIETAIFSPLMVLTGGPGTGKTTVIKGIVEVYAELHGVSLDPASYKKDEPFPVLLVAPTGRAAKRMSESTGIPAFTIHRLLGWKGGAGFEHTDENPLEGKLLIVDEMSMVDIWLAHALFKAVPGNIQVVIVGDEDQLPSVGPGQVLRDFISSKVIPTVELKDIYRQAEGSSIIELAHHMKNGVLPNDLAKRKSDRSFFSCQTHQVMEVVKQVCQNARQKGYTARDIQVLAPMYRGNAGIDILNQKLQELFNPPSPQRRELNIQQVVYRVGDKVLQLVNQPEDLVYNGDMGEIVSLIYAKETTDKEDQLVVAFDEVEVVYTRSDFHHITHAYCCSIHKSQGSEFPIVIMPVVKSYFRMLRRNLIYTGITRSREFLILCGEESAFELAVQRNDEASRFSRLRDRLTQYQMENLSSMNP</sequence>
<keyword evidence="3" id="KW-0347">Helicase</keyword>
<gene>
    <name evidence="3" type="primary">recD2</name>
    <name evidence="8" type="ORF">AS030_14875</name>
</gene>
<dbReference type="Pfam" id="PF13604">
    <property type="entry name" value="AAA_30"/>
    <property type="match status" value="1"/>
</dbReference>
<dbReference type="Gene3D" id="3.40.50.300">
    <property type="entry name" value="P-loop containing nucleotide triphosphate hydrolases"/>
    <property type="match status" value="2"/>
</dbReference>
<comment type="similarity">
    <text evidence="3">Belongs to the RecD family. RecD2 subfamily.</text>
</comment>
<dbReference type="OrthoDB" id="9803432at2"/>
<dbReference type="GO" id="GO:0017116">
    <property type="term" value="F:single-stranded DNA helicase activity"/>
    <property type="evidence" value="ECO:0007669"/>
    <property type="project" value="TreeGrafter"/>
</dbReference>
<dbReference type="InterPro" id="IPR027417">
    <property type="entry name" value="P-loop_NTPase"/>
</dbReference>
<dbReference type="InterPro" id="IPR055446">
    <property type="entry name" value="RecD2_N_OB"/>
</dbReference>
<keyword evidence="3" id="KW-0238">DNA-binding</keyword>
<dbReference type="NCBIfam" id="TIGR01448">
    <property type="entry name" value="recD_rel"/>
    <property type="match status" value="1"/>
</dbReference>
<dbReference type="GO" id="GO:0016887">
    <property type="term" value="F:ATP hydrolysis activity"/>
    <property type="evidence" value="ECO:0007669"/>
    <property type="project" value="RHEA"/>
</dbReference>
<feature type="binding site" evidence="3">
    <location>
        <begin position="368"/>
        <end position="372"/>
    </location>
    <ligand>
        <name>ATP</name>
        <dbReference type="ChEBI" id="CHEBI:30616"/>
    </ligand>
</feature>
<evidence type="ECO:0000256" key="1">
    <source>
        <dbReference type="ARBA" id="ARBA00022741"/>
    </source>
</evidence>
<proteinExistence type="inferred from homology"/>
<keyword evidence="3" id="KW-0413">Isomerase</keyword>